<reference evidence="2 3" key="1">
    <citation type="journal article" date="2023" name="Insect Mol. Biol.">
        <title>Genome sequencing provides insights into the evolution of gene families encoding plant cell wall-degrading enzymes in longhorned beetles.</title>
        <authorList>
            <person name="Shin N.R."/>
            <person name="Okamura Y."/>
            <person name="Kirsch R."/>
            <person name="Pauchet Y."/>
        </authorList>
    </citation>
    <scope>NUCLEOTIDE SEQUENCE [LARGE SCALE GENOMIC DNA]</scope>
    <source>
        <strain evidence="2">EAD_L_NR</strain>
    </source>
</reference>
<dbReference type="Proteomes" id="UP001159042">
    <property type="component" value="Unassembled WGS sequence"/>
</dbReference>
<evidence type="ECO:0000313" key="2">
    <source>
        <dbReference type="EMBL" id="KAJ8923298.1"/>
    </source>
</evidence>
<gene>
    <name evidence="2" type="ORF">NQ315_001856</name>
</gene>
<accession>A0AAV8WAF4</accession>
<dbReference type="AlphaFoldDB" id="A0AAV8WAF4"/>
<protein>
    <submittedName>
        <fullName evidence="2">Uncharacterized protein</fullName>
    </submittedName>
</protein>
<feature type="region of interest" description="Disordered" evidence="1">
    <location>
        <begin position="1"/>
        <end position="31"/>
    </location>
</feature>
<dbReference type="EMBL" id="JANEYG010000005">
    <property type="protein sequence ID" value="KAJ8923298.1"/>
    <property type="molecule type" value="Genomic_DNA"/>
</dbReference>
<feature type="compositionally biased region" description="Basic and acidic residues" evidence="1">
    <location>
        <begin position="18"/>
        <end position="31"/>
    </location>
</feature>
<proteinExistence type="predicted"/>
<evidence type="ECO:0000313" key="3">
    <source>
        <dbReference type="Proteomes" id="UP001159042"/>
    </source>
</evidence>
<keyword evidence="3" id="KW-1185">Reference proteome</keyword>
<name>A0AAV8WAF4_9CUCU</name>
<feature type="compositionally biased region" description="Polar residues" evidence="1">
    <location>
        <begin position="1"/>
        <end position="17"/>
    </location>
</feature>
<evidence type="ECO:0000256" key="1">
    <source>
        <dbReference type="SAM" id="MobiDB-lite"/>
    </source>
</evidence>
<organism evidence="2 3">
    <name type="scientific">Exocentrus adspersus</name>
    <dbReference type="NCBI Taxonomy" id="1586481"/>
    <lineage>
        <taxon>Eukaryota</taxon>
        <taxon>Metazoa</taxon>
        <taxon>Ecdysozoa</taxon>
        <taxon>Arthropoda</taxon>
        <taxon>Hexapoda</taxon>
        <taxon>Insecta</taxon>
        <taxon>Pterygota</taxon>
        <taxon>Neoptera</taxon>
        <taxon>Endopterygota</taxon>
        <taxon>Coleoptera</taxon>
        <taxon>Polyphaga</taxon>
        <taxon>Cucujiformia</taxon>
        <taxon>Chrysomeloidea</taxon>
        <taxon>Cerambycidae</taxon>
        <taxon>Lamiinae</taxon>
        <taxon>Acanthocinini</taxon>
        <taxon>Exocentrus</taxon>
    </lineage>
</organism>
<sequence>MPLKPVSSTETQTNVTANKKDKSTQKAKKTDSIQIKRLPKCCRYLQKLPKDYALGVIQYKLDFHRHCKQNPMYGKTSEIQPWMLMAKISDEILDDALLGVAKEIDLNDIVQQVYDSEFQL</sequence>
<comment type="caution">
    <text evidence="2">The sequence shown here is derived from an EMBL/GenBank/DDBJ whole genome shotgun (WGS) entry which is preliminary data.</text>
</comment>